<evidence type="ECO:0000256" key="3">
    <source>
        <dbReference type="ARBA" id="ARBA00004496"/>
    </source>
</evidence>
<evidence type="ECO:0000256" key="12">
    <source>
        <dbReference type="SAM" id="Coils"/>
    </source>
</evidence>
<dbReference type="InterPro" id="IPR036339">
    <property type="entry name" value="PUB-like_dom_sf"/>
</dbReference>
<dbReference type="PANTHER" id="PTHR12143">
    <property type="entry name" value="PEPTIDE N-GLYCANASE PNGASE -RELATED"/>
    <property type="match status" value="1"/>
</dbReference>
<dbReference type="SUPFAM" id="SSF49785">
    <property type="entry name" value="Galactose-binding domain-like"/>
    <property type="match status" value="1"/>
</dbReference>
<dbReference type="GO" id="GO:0005829">
    <property type="term" value="C:cytosol"/>
    <property type="evidence" value="ECO:0007669"/>
    <property type="project" value="TreeGrafter"/>
</dbReference>
<feature type="compositionally biased region" description="Basic and acidic residues" evidence="13">
    <location>
        <begin position="551"/>
        <end position="567"/>
    </location>
</feature>
<keyword evidence="9" id="KW-0378">Hydrolase</keyword>
<evidence type="ECO:0000256" key="7">
    <source>
        <dbReference type="ARBA" id="ARBA00022490"/>
    </source>
</evidence>
<dbReference type="Gene3D" id="2.20.25.10">
    <property type="match status" value="1"/>
</dbReference>
<dbReference type="Gene3D" id="1.10.555.10">
    <property type="entry name" value="Rho GTPase activation protein"/>
    <property type="match status" value="1"/>
</dbReference>
<dbReference type="InterPro" id="IPR008979">
    <property type="entry name" value="Galactose-bd-like_sf"/>
</dbReference>
<dbReference type="InterPro" id="IPR008936">
    <property type="entry name" value="Rho_GTPase_activation_prot"/>
</dbReference>
<dbReference type="EMBL" id="CAJNRG010002249">
    <property type="protein sequence ID" value="CAF2045309.1"/>
    <property type="molecule type" value="Genomic_DNA"/>
</dbReference>
<dbReference type="SUPFAM" id="SSF48350">
    <property type="entry name" value="GTPase activation domain, GAP"/>
    <property type="match status" value="1"/>
</dbReference>
<evidence type="ECO:0000256" key="9">
    <source>
        <dbReference type="ARBA" id="ARBA00022801"/>
    </source>
</evidence>
<dbReference type="GO" id="GO:0006516">
    <property type="term" value="P:glycoprotein catabolic process"/>
    <property type="evidence" value="ECO:0007669"/>
    <property type="project" value="InterPro"/>
</dbReference>
<keyword evidence="10" id="KW-0862">Zinc</keyword>
<evidence type="ECO:0000313" key="16">
    <source>
        <dbReference type="Proteomes" id="UP000663887"/>
    </source>
</evidence>
<dbReference type="EC" id="3.5.1.52" evidence="5"/>
<dbReference type="Gene3D" id="2.60.120.1020">
    <property type="entry name" value="Peptide N glycanase, PAW domain"/>
    <property type="match status" value="1"/>
</dbReference>
<evidence type="ECO:0000259" key="14">
    <source>
        <dbReference type="PROSITE" id="PS50238"/>
    </source>
</evidence>
<comment type="similarity">
    <text evidence="4">Belongs to the transglutaminase-like superfamily. PNGase family.</text>
</comment>
<dbReference type="AlphaFoldDB" id="A0A816P879"/>
<dbReference type="Gene3D" id="3.10.620.30">
    <property type="match status" value="1"/>
</dbReference>
<dbReference type="Pfam" id="PF04721">
    <property type="entry name" value="PAW"/>
    <property type="match status" value="1"/>
</dbReference>
<dbReference type="SUPFAM" id="SSF143503">
    <property type="entry name" value="PUG domain-like"/>
    <property type="match status" value="1"/>
</dbReference>
<comment type="subcellular location">
    <subcellularLocation>
        <location evidence="3">Cytoplasm</location>
    </subcellularLocation>
</comment>
<protein>
    <recommendedName>
        <fullName evidence="6">Peptide-N(4)-(N-acetyl-beta-glucosaminyl)asparagine amidase</fullName>
        <ecNumber evidence="5">3.5.1.52</ecNumber>
    </recommendedName>
    <alternativeName>
        <fullName evidence="11">Peptide:N-glycanase</fullName>
    </alternativeName>
</protein>
<feature type="region of interest" description="Disordered" evidence="13">
    <location>
        <begin position="551"/>
        <end position="575"/>
    </location>
</feature>
<dbReference type="SMART" id="SM00460">
    <property type="entry name" value="TGc"/>
    <property type="match status" value="1"/>
</dbReference>
<evidence type="ECO:0000256" key="10">
    <source>
        <dbReference type="ARBA" id="ARBA00022833"/>
    </source>
</evidence>
<dbReference type="GO" id="GO:0007165">
    <property type="term" value="P:signal transduction"/>
    <property type="evidence" value="ECO:0007669"/>
    <property type="project" value="InterPro"/>
</dbReference>
<dbReference type="InterPro" id="IPR006588">
    <property type="entry name" value="Peptide_N_glycanase_PAW_dom"/>
</dbReference>
<keyword evidence="8" id="KW-0479">Metal-binding</keyword>
<dbReference type="GO" id="GO:0046872">
    <property type="term" value="F:metal ion binding"/>
    <property type="evidence" value="ECO:0007669"/>
    <property type="project" value="UniProtKB-KW"/>
</dbReference>
<comment type="catalytic activity">
    <reaction evidence="1">
        <text>Hydrolysis of an N(4)-(acetyl-beta-D-glucosaminyl)asparagine residue in which the glucosamine residue may be further glycosylated, to yield a (substituted) N-acetyl-beta-D-glucosaminylamine and a peptide containing an aspartate residue.</text>
        <dbReference type="EC" id="3.5.1.52"/>
    </reaction>
</comment>
<reference evidence="15" key="1">
    <citation type="submission" date="2021-02" db="EMBL/GenBank/DDBJ databases">
        <authorList>
            <person name="Nowell W R."/>
        </authorList>
    </citation>
    <scope>NUCLEOTIDE SEQUENCE</scope>
</reference>
<proteinExistence type="inferred from homology"/>
<gene>
    <name evidence="15" type="ORF">XDN619_LOCUS7518</name>
</gene>
<organism evidence="15 16">
    <name type="scientific">Rotaria magnacalcarata</name>
    <dbReference type="NCBI Taxonomy" id="392030"/>
    <lineage>
        <taxon>Eukaryota</taxon>
        <taxon>Metazoa</taxon>
        <taxon>Spiralia</taxon>
        <taxon>Gnathifera</taxon>
        <taxon>Rotifera</taxon>
        <taxon>Eurotatoria</taxon>
        <taxon>Bdelloidea</taxon>
        <taxon>Philodinida</taxon>
        <taxon>Philodinidae</taxon>
        <taxon>Rotaria</taxon>
    </lineage>
</organism>
<dbReference type="Pfam" id="PF00620">
    <property type="entry name" value="RhoGAP"/>
    <property type="match status" value="1"/>
</dbReference>
<feature type="coiled-coil region" evidence="12">
    <location>
        <begin position="125"/>
        <end position="152"/>
    </location>
</feature>
<evidence type="ECO:0000256" key="11">
    <source>
        <dbReference type="ARBA" id="ARBA00032901"/>
    </source>
</evidence>
<feature type="region of interest" description="Disordered" evidence="13">
    <location>
        <begin position="489"/>
        <end position="518"/>
    </location>
</feature>
<dbReference type="InterPro" id="IPR038765">
    <property type="entry name" value="Papain-like_cys_pep_sf"/>
</dbReference>
<keyword evidence="12" id="KW-0175">Coiled coil</keyword>
<evidence type="ECO:0000256" key="8">
    <source>
        <dbReference type="ARBA" id="ARBA00022723"/>
    </source>
</evidence>
<evidence type="ECO:0000256" key="6">
    <source>
        <dbReference type="ARBA" id="ARBA00018546"/>
    </source>
</evidence>
<evidence type="ECO:0000256" key="4">
    <source>
        <dbReference type="ARBA" id="ARBA00009390"/>
    </source>
</evidence>
<sequence length="1189" mass="139018">MNKIKPFFNGNKNEDFPVFRNRVRYIRDSRKVLNDLWKTDKDSLNKSIDSDVLKAFKELRLSSVAQNNCSPFGQNGSPSILNSTIDDFIEIHEYIDKKRKDWLEEFRKIDEQAKERKILYIRQTMADFRDNYERAQRKFETADGNLKKFRSRSDSGAVPNYDERCRELEDIRGECDQARILHRDNYITETNRIASEAQASPVSVAPPPLFYHDIEQYLSYRIPEIKNRLDTNKLAPSFYCDLSEHCLKRIQRPIAYPIEFCIHLLKDSLQEEGLFRIAPAQIKQKKLMTELDLQLIDKNSRLEDFGYDAHVPASTLKQYLRGLPDCLLTNALIPDWNKIPLLSTEADRVQRIGQLINQLPKVNYDNLRYLIRFLSDVARHSSVNKMTASNLSICIGSNLYPKEQSSNFSTPNLYANSSIIVELMIIHYETLFSSNNQIDIEQENLSSYKFQPKTLTTSNETLFDNQSNTGLIQSSPRVNKKNRHLLTTEDSLIDKIHSKQRTVSSSSSSNSNEKTHRRNENVAIVLDCSNSASLVPQQRQRHLNNIKEPDISQSKEENKITSHDNIHSTEINSDTNSNDRLVTVTLLIDIISNLLNDRNNARNHTLPANYIQETFQKYSAAMDCLLAVGFKQVSDDYVFDQTISNEQLQELVKLLENELDSTSIDHSKQINSTNIDLGIIDDEKTKHQLISFNNLHISSQFNNLIPFVAKLERVQSYEDINLRRYIRSSIIPLEDFNRKISNRKSQIDIDKRDLLLLELLRWFKEEFFTWFDCPKCDRCNILMDFFQYIQPTREEREQGDAQKVELYKCSTCLSQYRFPRFNAPLKLLETRQGRCGEAANLFTCLSRSLSFESRYIYDTTDHVWTEVYSENQHRWLHCDACENLCDSPLIYEKGWRKNLLFCIAFAKDHVEDVTWKYVTNFKQTIQRRNINEKIFAKTISRVNKKLQSQLNQQEKNKIISNRIEDIVSMLNEEKLTKESELHGRQSGSLGWKLARGETDQQDDITNGFIYFINNEECEKGFISIEYNSVLDKYYRNEIEENKKDGLIDKVYSCSNIQRKIENDWKMVYLSRKQLNKKQFHRFHNINIQCPSTSFDQYAQISCQLQLGDEQLIDIPQNSNSSFEYIVDQTKHSLSNLRIQFKAILTSSNDNNDDNAWQKAQLFRQSIEQISNNDHSHFLRIIATIIKRTF</sequence>
<dbReference type="InterPro" id="IPR038680">
    <property type="entry name" value="PAW_sf"/>
</dbReference>
<evidence type="ECO:0000256" key="5">
    <source>
        <dbReference type="ARBA" id="ARBA00012158"/>
    </source>
</evidence>
<dbReference type="GO" id="GO:0005634">
    <property type="term" value="C:nucleus"/>
    <property type="evidence" value="ECO:0007669"/>
    <property type="project" value="TreeGrafter"/>
</dbReference>
<evidence type="ECO:0000256" key="13">
    <source>
        <dbReference type="SAM" id="MobiDB-lite"/>
    </source>
</evidence>
<evidence type="ECO:0000256" key="2">
    <source>
        <dbReference type="ARBA" id="ARBA00001947"/>
    </source>
</evidence>
<dbReference type="Gene3D" id="1.20.58.2190">
    <property type="match status" value="1"/>
</dbReference>
<dbReference type="GO" id="GO:0000224">
    <property type="term" value="F:peptide-N4-(N-acetyl-beta-glucosaminyl)asparagine amidase activity"/>
    <property type="evidence" value="ECO:0007669"/>
    <property type="project" value="UniProtKB-EC"/>
</dbReference>
<comment type="cofactor">
    <cofactor evidence="2">
        <name>Zn(2+)</name>
        <dbReference type="ChEBI" id="CHEBI:29105"/>
    </cofactor>
</comment>
<dbReference type="SMART" id="SM00324">
    <property type="entry name" value="RhoGAP"/>
    <property type="match status" value="1"/>
</dbReference>
<dbReference type="Pfam" id="PF01841">
    <property type="entry name" value="Transglut_core"/>
    <property type="match status" value="1"/>
</dbReference>
<name>A0A816P879_9BILA</name>
<evidence type="ECO:0000313" key="15">
    <source>
        <dbReference type="EMBL" id="CAF2045309.1"/>
    </source>
</evidence>
<dbReference type="InterPro" id="IPR000198">
    <property type="entry name" value="RhoGAP_dom"/>
</dbReference>
<dbReference type="InterPro" id="IPR002931">
    <property type="entry name" value="Transglutaminase-like"/>
</dbReference>
<dbReference type="Proteomes" id="UP000663887">
    <property type="component" value="Unassembled WGS sequence"/>
</dbReference>
<evidence type="ECO:0000256" key="1">
    <source>
        <dbReference type="ARBA" id="ARBA00001650"/>
    </source>
</evidence>
<feature type="domain" description="Rho-GAP" evidence="14">
    <location>
        <begin position="240"/>
        <end position="432"/>
    </location>
</feature>
<dbReference type="PROSITE" id="PS50238">
    <property type="entry name" value="RHOGAP"/>
    <property type="match status" value="1"/>
</dbReference>
<dbReference type="SUPFAM" id="SSF54001">
    <property type="entry name" value="Cysteine proteinases"/>
    <property type="match status" value="1"/>
</dbReference>
<keyword evidence="7" id="KW-0963">Cytoplasm</keyword>
<dbReference type="PANTHER" id="PTHR12143:SF19">
    <property type="entry name" value="PEPTIDE-N(4)-(N-ACETYL-BETA-GLUCOSAMINYL)ASPARAGINE AMIDASE"/>
    <property type="match status" value="1"/>
</dbReference>
<comment type="caution">
    <text evidence="15">The sequence shown here is derived from an EMBL/GenBank/DDBJ whole genome shotgun (WGS) entry which is preliminary data.</text>
</comment>
<dbReference type="InterPro" id="IPR050883">
    <property type="entry name" value="PNGase"/>
</dbReference>
<accession>A0A816P879</accession>